<evidence type="ECO:0000313" key="1">
    <source>
        <dbReference type="EMBL" id="EDL82780.1"/>
    </source>
</evidence>
<evidence type="ECO:0000313" key="2">
    <source>
        <dbReference type="Proteomes" id="UP000234681"/>
    </source>
</evidence>
<organism evidence="1 2">
    <name type="scientific">Rattus norvegicus</name>
    <name type="common">Rat</name>
    <dbReference type="NCBI Taxonomy" id="10116"/>
    <lineage>
        <taxon>Eukaryota</taxon>
        <taxon>Metazoa</taxon>
        <taxon>Chordata</taxon>
        <taxon>Craniata</taxon>
        <taxon>Vertebrata</taxon>
        <taxon>Euteleostomi</taxon>
        <taxon>Mammalia</taxon>
        <taxon>Eutheria</taxon>
        <taxon>Euarchontoglires</taxon>
        <taxon>Glires</taxon>
        <taxon>Rodentia</taxon>
        <taxon>Myomorpha</taxon>
        <taxon>Muroidea</taxon>
        <taxon>Muridae</taxon>
        <taxon>Murinae</taxon>
        <taxon>Rattus</taxon>
    </lineage>
</organism>
<accession>A6KUA7</accession>
<name>A6KUA7_RAT</name>
<dbReference type="AlphaFoldDB" id="A6KUA7"/>
<reference evidence="2" key="1">
    <citation type="submission" date="2005-09" db="EMBL/GenBank/DDBJ databases">
        <authorList>
            <person name="Mural R.J."/>
            <person name="Li P.W."/>
            <person name="Adams M.D."/>
            <person name="Amanatides P.G."/>
            <person name="Baden-Tillson H."/>
            <person name="Barnstead M."/>
            <person name="Chin S.H."/>
            <person name="Dew I."/>
            <person name="Evans C.A."/>
            <person name="Ferriera S."/>
            <person name="Flanigan M."/>
            <person name="Fosler C."/>
            <person name="Glodek A."/>
            <person name="Gu Z."/>
            <person name="Holt R.A."/>
            <person name="Jennings D."/>
            <person name="Kraft C.L."/>
            <person name="Lu F."/>
            <person name="Nguyen T."/>
            <person name="Nusskern D.R."/>
            <person name="Pfannkoch C.M."/>
            <person name="Sitter C."/>
            <person name="Sutton G.G."/>
            <person name="Venter J.C."/>
            <person name="Wang Z."/>
            <person name="Woodage T."/>
            <person name="Zheng X.H."/>
            <person name="Zhong F."/>
        </authorList>
    </citation>
    <scope>NUCLEOTIDE SEQUENCE [LARGE SCALE GENOMIC DNA]</scope>
    <source>
        <strain>BN</strain>
        <strain evidence="2">Sprague-Dawley</strain>
    </source>
</reference>
<feature type="non-terminal residue" evidence="1">
    <location>
        <position position="65"/>
    </location>
</feature>
<proteinExistence type="predicted"/>
<dbReference type="Proteomes" id="UP000234681">
    <property type="component" value="Chromosome 1"/>
</dbReference>
<dbReference type="EMBL" id="CH474160">
    <property type="protein sequence ID" value="EDL82780.1"/>
    <property type="molecule type" value="Genomic_DNA"/>
</dbReference>
<protein>
    <submittedName>
        <fullName evidence="1">RCG40800</fullName>
    </submittedName>
</protein>
<sequence length="65" mass="8151">MRLNRVLRWHRSVDLWDFETYIIYKTIFRLYDETLTQKQTNKQTNKSMIRENYTQEAMTINMEIM</sequence>
<gene>
    <name evidence="1" type="ORF">rCG_40800</name>
</gene>